<accession>A0A804NNX8</accession>
<dbReference type="AlphaFoldDB" id="A0A804NNX8"/>
<proteinExistence type="predicted"/>
<dbReference type="EnsemblPlants" id="Zm00001eb174660_T001">
    <property type="protein sequence ID" value="Zm00001eb174660_P001"/>
    <property type="gene ID" value="Zm00001eb174660"/>
</dbReference>
<protein>
    <submittedName>
        <fullName evidence="1">Uncharacterized protein</fullName>
    </submittedName>
</protein>
<evidence type="ECO:0000313" key="2">
    <source>
        <dbReference type="Proteomes" id="UP000007305"/>
    </source>
</evidence>
<keyword evidence="2" id="KW-1185">Reference proteome</keyword>
<reference evidence="1" key="3">
    <citation type="submission" date="2021-05" db="UniProtKB">
        <authorList>
            <consortium name="EnsemblPlants"/>
        </authorList>
    </citation>
    <scope>IDENTIFICATION</scope>
    <source>
        <strain evidence="1">cv. B73</strain>
    </source>
</reference>
<evidence type="ECO:0000313" key="1">
    <source>
        <dbReference type="EnsemblPlants" id="Zm00001eb174660_P001"/>
    </source>
</evidence>
<dbReference type="InParanoid" id="A0A804NNX8"/>
<dbReference type="Proteomes" id="UP000007305">
    <property type="component" value="Chromosome 4"/>
</dbReference>
<organism evidence="1 2">
    <name type="scientific">Zea mays</name>
    <name type="common">Maize</name>
    <dbReference type="NCBI Taxonomy" id="4577"/>
    <lineage>
        <taxon>Eukaryota</taxon>
        <taxon>Viridiplantae</taxon>
        <taxon>Streptophyta</taxon>
        <taxon>Embryophyta</taxon>
        <taxon>Tracheophyta</taxon>
        <taxon>Spermatophyta</taxon>
        <taxon>Magnoliopsida</taxon>
        <taxon>Liliopsida</taxon>
        <taxon>Poales</taxon>
        <taxon>Poaceae</taxon>
        <taxon>PACMAD clade</taxon>
        <taxon>Panicoideae</taxon>
        <taxon>Andropogonodae</taxon>
        <taxon>Andropogoneae</taxon>
        <taxon>Tripsacinae</taxon>
        <taxon>Zea</taxon>
    </lineage>
</organism>
<sequence length="103" mass="11309">MLRRSTGEEDRGPVAAQPVLREAHLAQLLLAPQQLLPAQLPHPEHPRHDLDIDQGEQQLHLLHCAWPGFDALLPAVSQGRLVQGSGHVLCCRLNNHATTGIKC</sequence>
<dbReference type="Gramene" id="Zm00001eb174660_T001">
    <property type="protein sequence ID" value="Zm00001eb174660_P001"/>
    <property type="gene ID" value="Zm00001eb174660"/>
</dbReference>
<reference evidence="2" key="1">
    <citation type="journal article" date="2009" name="Science">
        <title>The B73 maize genome: complexity, diversity, and dynamics.</title>
        <authorList>
            <person name="Schnable P.S."/>
            <person name="Ware D."/>
            <person name="Fulton R.S."/>
            <person name="Stein J.C."/>
            <person name="Wei F."/>
            <person name="Pasternak S."/>
            <person name="Liang C."/>
            <person name="Zhang J."/>
            <person name="Fulton L."/>
            <person name="Graves T.A."/>
            <person name="Minx P."/>
            <person name="Reily A.D."/>
            <person name="Courtney L."/>
            <person name="Kruchowski S.S."/>
            <person name="Tomlinson C."/>
            <person name="Strong C."/>
            <person name="Delehaunty K."/>
            <person name="Fronick C."/>
            <person name="Courtney B."/>
            <person name="Rock S.M."/>
            <person name="Belter E."/>
            <person name="Du F."/>
            <person name="Kim K."/>
            <person name="Abbott R.M."/>
            <person name="Cotton M."/>
            <person name="Levy A."/>
            <person name="Marchetto P."/>
            <person name="Ochoa K."/>
            <person name="Jackson S.M."/>
            <person name="Gillam B."/>
            <person name="Chen W."/>
            <person name="Yan L."/>
            <person name="Higginbotham J."/>
            <person name="Cardenas M."/>
            <person name="Waligorski J."/>
            <person name="Applebaum E."/>
            <person name="Phelps L."/>
            <person name="Falcone J."/>
            <person name="Kanchi K."/>
            <person name="Thane T."/>
            <person name="Scimone A."/>
            <person name="Thane N."/>
            <person name="Henke J."/>
            <person name="Wang T."/>
            <person name="Ruppert J."/>
            <person name="Shah N."/>
            <person name="Rotter K."/>
            <person name="Hodges J."/>
            <person name="Ingenthron E."/>
            <person name="Cordes M."/>
            <person name="Kohlberg S."/>
            <person name="Sgro J."/>
            <person name="Delgado B."/>
            <person name="Mead K."/>
            <person name="Chinwalla A."/>
            <person name="Leonard S."/>
            <person name="Crouse K."/>
            <person name="Collura K."/>
            <person name="Kudrna D."/>
            <person name="Currie J."/>
            <person name="He R."/>
            <person name="Angelova A."/>
            <person name="Rajasekar S."/>
            <person name="Mueller T."/>
            <person name="Lomeli R."/>
            <person name="Scara G."/>
            <person name="Ko A."/>
            <person name="Delaney K."/>
            <person name="Wissotski M."/>
            <person name="Lopez G."/>
            <person name="Campos D."/>
            <person name="Braidotti M."/>
            <person name="Ashley E."/>
            <person name="Golser W."/>
            <person name="Kim H."/>
            <person name="Lee S."/>
            <person name="Lin J."/>
            <person name="Dujmic Z."/>
            <person name="Kim W."/>
            <person name="Talag J."/>
            <person name="Zuccolo A."/>
            <person name="Fan C."/>
            <person name="Sebastian A."/>
            <person name="Kramer M."/>
            <person name="Spiegel L."/>
            <person name="Nascimento L."/>
            <person name="Zutavern T."/>
            <person name="Miller B."/>
            <person name="Ambroise C."/>
            <person name="Muller S."/>
            <person name="Spooner W."/>
            <person name="Narechania A."/>
            <person name="Ren L."/>
            <person name="Wei S."/>
            <person name="Kumari S."/>
            <person name="Faga B."/>
            <person name="Levy M.J."/>
            <person name="McMahan L."/>
            <person name="Van Buren P."/>
            <person name="Vaughn M.W."/>
            <person name="Ying K."/>
            <person name="Yeh C.-T."/>
            <person name="Emrich S.J."/>
            <person name="Jia Y."/>
            <person name="Kalyanaraman A."/>
            <person name="Hsia A.-P."/>
            <person name="Barbazuk W.B."/>
            <person name="Baucom R.S."/>
            <person name="Brutnell T.P."/>
            <person name="Carpita N.C."/>
            <person name="Chaparro C."/>
            <person name="Chia J.-M."/>
            <person name="Deragon J.-M."/>
            <person name="Estill J.C."/>
            <person name="Fu Y."/>
            <person name="Jeddeloh J.A."/>
            <person name="Han Y."/>
            <person name="Lee H."/>
            <person name="Li P."/>
            <person name="Lisch D.R."/>
            <person name="Liu S."/>
            <person name="Liu Z."/>
            <person name="Nagel D.H."/>
            <person name="McCann M.C."/>
            <person name="SanMiguel P."/>
            <person name="Myers A.M."/>
            <person name="Nettleton D."/>
            <person name="Nguyen J."/>
            <person name="Penning B.W."/>
            <person name="Ponnala L."/>
            <person name="Schneider K.L."/>
            <person name="Schwartz D.C."/>
            <person name="Sharma A."/>
            <person name="Soderlund C."/>
            <person name="Springer N.M."/>
            <person name="Sun Q."/>
            <person name="Wang H."/>
            <person name="Waterman M."/>
            <person name="Westerman R."/>
            <person name="Wolfgruber T.K."/>
            <person name="Yang L."/>
            <person name="Yu Y."/>
            <person name="Zhang L."/>
            <person name="Zhou S."/>
            <person name="Zhu Q."/>
            <person name="Bennetzen J.L."/>
            <person name="Dawe R.K."/>
            <person name="Jiang J."/>
            <person name="Jiang N."/>
            <person name="Presting G.G."/>
            <person name="Wessler S.R."/>
            <person name="Aluru S."/>
            <person name="Martienssen R.A."/>
            <person name="Clifton S.W."/>
            <person name="McCombie W.R."/>
            <person name="Wing R.A."/>
            <person name="Wilson R.K."/>
        </authorList>
    </citation>
    <scope>NUCLEOTIDE SEQUENCE [LARGE SCALE GENOMIC DNA]</scope>
    <source>
        <strain evidence="2">cv. B73</strain>
    </source>
</reference>
<name>A0A804NNX8_MAIZE</name>
<reference evidence="1" key="2">
    <citation type="submission" date="2019-07" db="EMBL/GenBank/DDBJ databases">
        <authorList>
            <person name="Seetharam A."/>
            <person name="Woodhouse M."/>
            <person name="Cannon E."/>
        </authorList>
    </citation>
    <scope>NUCLEOTIDE SEQUENCE [LARGE SCALE GENOMIC DNA]</scope>
    <source>
        <strain evidence="1">cv. B73</strain>
    </source>
</reference>